<organism evidence="2">
    <name type="scientific">Rhizophora mucronata</name>
    <name type="common">Asiatic mangrove</name>
    <dbReference type="NCBI Taxonomy" id="61149"/>
    <lineage>
        <taxon>Eukaryota</taxon>
        <taxon>Viridiplantae</taxon>
        <taxon>Streptophyta</taxon>
        <taxon>Embryophyta</taxon>
        <taxon>Tracheophyta</taxon>
        <taxon>Spermatophyta</taxon>
        <taxon>Magnoliopsida</taxon>
        <taxon>eudicotyledons</taxon>
        <taxon>Gunneridae</taxon>
        <taxon>Pentapetalae</taxon>
        <taxon>rosids</taxon>
        <taxon>fabids</taxon>
        <taxon>Malpighiales</taxon>
        <taxon>Rhizophoraceae</taxon>
        <taxon>Rhizophora</taxon>
    </lineage>
</organism>
<dbReference type="EMBL" id="GGEC01062061">
    <property type="protein sequence ID" value="MBX42545.1"/>
    <property type="molecule type" value="Transcribed_RNA"/>
</dbReference>
<protein>
    <submittedName>
        <fullName evidence="2">Chromatin modification-related protein EAF1 B isoform X3</fullName>
    </submittedName>
</protein>
<evidence type="ECO:0000256" key="1">
    <source>
        <dbReference type="SAM" id="MobiDB-lite"/>
    </source>
</evidence>
<feature type="region of interest" description="Disordered" evidence="1">
    <location>
        <begin position="37"/>
        <end position="109"/>
    </location>
</feature>
<dbReference type="InterPro" id="IPR044798">
    <property type="entry name" value="EAF1A/B"/>
</dbReference>
<name>A0A2P2NJB6_RHIMU</name>
<sequence length="109" mass="11839">MSNPASQVSSVGSLPLTISAGSEPVVSVGQGLGQRQLSGSFVQHGHNAAAQRQQQPLQPSTRQTHASQHLQEHQLQQEQRLPQQSQPQTQHLQSAQGSLYMRPSNTKLE</sequence>
<reference evidence="2" key="1">
    <citation type="submission" date="2018-02" db="EMBL/GenBank/DDBJ databases">
        <title>Rhizophora mucronata_Transcriptome.</title>
        <authorList>
            <person name="Meera S.P."/>
            <person name="Sreeshan A."/>
            <person name="Augustine A."/>
        </authorList>
    </citation>
    <scope>NUCLEOTIDE SEQUENCE</scope>
    <source>
        <tissue evidence="2">Leaf</tissue>
    </source>
</reference>
<proteinExistence type="predicted"/>
<accession>A0A2P2NJB6</accession>
<dbReference type="GO" id="GO:0035267">
    <property type="term" value="C:NuA4 histone acetyltransferase complex"/>
    <property type="evidence" value="ECO:0007669"/>
    <property type="project" value="InterPro"/>
</dbReference>
<dbReference type="PANTHER" id="PTHR46774:SF3">
    <property type="entry name" value="CHROMATIN MODIFICATION-RELATED PROTEIN EAF1 A-RELATED"/>
    <property type="match status" value="1"/>
</dbReference>
<dbReference type="PANTHER" id="PTHR46774">
    <property type="entry name" value="CHROMATIN MODIFICATION-RELATED PROTEIN EAF1 A-RELATED"/>
    <property type="match status" value="1"/>
</dbReference>
<dbReference type="AlphaFoldDB" id="A0A2P2NJB6"/>
<feature type="compositionally biased region" description="Low complexity" evidence="1">
    <location>
        <begin position="51"/>
        <end position="96"/>
    </location>
</feature>
<evidence type="ECO:0000313" key="2">
    <source>
        <dbReference type="EMBL" id="MBX42545.1"/>
    </source>
</evidence>